<sequence length="453" mass="50364">MKIYSKMITVFLVLATFACENELEFDPTDNLAGESALSTEENIASVLVGVYEELGQDDSYGGQLQILVDLLGNTDQANWEGTFVEPRQAFAKGFLVDNIWVRDVWGNAYEAINQANLVLERLDLITSSAAEKDRIEGEARFLRALAYFDLVRNFGLPFEFGESNGQPGVPLRLTGIIDYLVPINAARNSVQEVYDLILSDATRAYEILPDANDFYADKYAAQALLARVYFQQGDYAQARDAADDVLTNSGNSLDPDFFSAFNNDTDGIEDIFTFQVTSQTGFNDLVVHYASEADGGRGGDITIQDGYLALFDDPNDDRGDFNYINPANGSRLTLKYTNQFGNIPMFRIAEMHLIRLESNFREGTTTGLDPLIEINALRARSGATELAGPLTADVIFNERQRELAFEGFLIHDYKRTKRTVGDLPYNDDSLVFPIPQTEMDTNPLMTQNPGYGG</sequence>
<comment type="subcellular location">
    <subcellularLocation>
        <location evidence="1">Cell outer membrane</location>
    </subcellularLocation>
</comment>
<evidence type="ECO:0000259" key="7">
    <source>
        <dbReference type="Pfam" id="PF14322"/>
    </source>
</evidence>
<keyword evidence="9" id="KW-1185">Reference proteome</keyword>
<dbReference type="InterPro" id="IPR012944">
    <property type="entry name" value="SusD_RagB_dom"/>
</dbReference>
<proteinExistence type="inferred from homology"/>
<dbReference type="Pfam" id="PF07980">
    <property type="entry name" value="SusD_RagB"/>
    <property type="match status" value="1"/>
</dbReference>
<keyword evidence="4" id="KW-0472">Membrane</keyword>
<evidence type="ECO:0000256" key="3">
    <source>
        <dbReference type="ARBA" id="ARBA00022729"/>
    </source>
</evidence>
<comment type="similarity">
    <text evidence="2">Belongs to the SusD family.</text>
</comment>
<evidence type="ECO:0000256" key="1">
    <source>
        <dbReference type="ARBA" id="ARBA00004442"/>
    </source>
</evidence>
<keyword evidence="5" id="KW-0998">Cell outer membrane</keyword>
<dbReference type="SUPFAM" id="SSF48452">
    <property type="entry name" value="TPR-like"/>
    <property type="match status" value="1"/>
</dbReference>
<name>A0A5B7SW07_9FLAO</name>
<protein>
    <submittedName>
        <fullName evidence="8">RagB/SusD family nutrient uptake outer membrane protein</fullName>
    </submittedName>
</protein>
<feature type="domain" description="RagB/SusD" evidence="6">
    <location>
        <begin position="336"/>
        <end position="417"/>
    </location>
</feature>
<evidence type="ECO:0000256" key="4">
    <source>
        <dbReference type="ARBA" id="ARBA00023136"/>
    </source>
</evidence>
<feature type="domain" description="SusD-like N-terminal" evidence="7">
    <location>
        <begin position="34"/>
        <end position="229"/>
    </location>
</feature>
<dbReference type="EMBL" id="CP040710">
    <property type="protein sequence ID" value="QCX00854.1"/>
    <property type="molecule type" value="Genomic_DNA"/>
</dbReference>
<dbReference type="InterPro" id="IPR033985">
    <property type="entry name" value="SusD-like_N"/>
</dbReference>
<dbReference type="AlphaFoldDB" id="A0A5B7SW07"/>
<dbReference type="PROSITE" id="PS51257">
    <property type="entry name" value="PROKAR_LIPOPROTEIN"/>
    <property type="match status" value="1"/>
</dbReference>
<dbReference type="Gene3D" id="1.25.40.390">
    <property type="match status" value="1"/>
</dbReference>
<organism evidence="8 9">
    <name type="scientific">Aggregatimonas sangjinii</name>
    <dbReference type="NCBI Taxonomy" id="2583587"/>
    <lineage>
        <taxon>Bacteria</taxon>
        <taxon>Pseudomonadati</taxon>
        <taxon>Bacteroidota</taxon>
        <taxon>Flavobacteriia</taxon>
        <taxon>Flavobacteriales</taxon>
        <taxon>Flavobacteriaceae</taxon>
        <taxon>Aggregatimonas</taxon>
    </lineage>
</organism>
<evidence type="ECO:0000313" key="8">
    <source>
        <dbReference type="EMBL" id="QCX00854.1"/>
    </source>
</evidence>
<evidence type="ECO:0000256" key="2">
    <source>
        <dbReference type="ARBA" id="ARBA00006275"/>
    </source>
</evidence>
<reference evidence="8 9" key="1">
    <citation type="submission" date="2019-05" db="EMBL/GenBank/DDBJ databases">
        <title>Genome sequencing of F202Z8.</title>
        <authorList>
            <person name="Kwon Y.M."/>
        </authorList>
    </citation>
    <scope>NUCLEOTIDE SEQUENCE [LARGE SCALE GENOMIC DNA]</scope>
    <source>
        <strain evidence="8 9">F202Z8</strain>
    </source>
</reference>
<keyword evidence="3" id="KW-0732">Signal</keyword>
<accession>A0A5B7SW07</accession>
<dbReference type="OrthoDB" id="630434at2"/>
<evidence type="ECO:0000313" key="9">
    <source>
        <dbReference type="Proteomes" id="UP000310017"/>
    </source>
</evidence>
<evidence type="ECO:0000259" key="6">
    <source>
        <dbReference type="Pfam" id="PF07980"/>
    </source>
</evidence>
<dbReference type="GO" id="GO:0009279">
    <property type="term" value="C:cell outer membrane"/>
    <property type="evidence" value="ECO:0007669"/>
    <property type="project" value="UniProtKB-SubCell"/>
</dbReference>
<dbReference type="InterPro" id="IPR011990">
    <property type="entry name" value="TPR-like_helical_dom_sf"/>
</dbReference>
<dbReference type="Proteomes" id="UP000310017">
    <property type="component" value="Chromosome"/>
</dbReference>
<dbReference type="RefSeq" id="WP_138853197.1">
    <property type="nucleotide sequence ID" value="NZ_CP040710.1"/>
</dbReference>
<dbReference type="CDD" id="cd08977">
    <property type="entry name" value="SusD"/>
    <property type="match status" value="1"/>
</dbReference>
<evidence type="ECO:0000256" key="5">
    <source>
        <dbReference type="ARBA" id="ARBA00023237"/>
    </source>
</evidence>
<gene>
    <name evidence="8" type="ORF">FGM00_12305</name>
</gene>
<dbReference type="KEGG" id="asag:FGM00_12305"/>
<dbReference type="Pfam" id="PF14322">
    <property type="entry name" value="SusD-like_3"/>
    <property type="match status" value="1"/>
</dbReference>